<reference evidence="4 5" key="1">
    <citation type="submission" date="2017-09" db="EMBL/GenBank/DDBJ databases">
        <title>Bacterial strain isolated from the female urinary microbiota.</title>
        <authorList>
            <person name="Thomas-White K."/>
            <person name="Kumar N."/>
            <person name="Forster S."/>
            <person name="Putonti C."/>
            <person name="Lawley T."/>
            <person name="Wolfe A.J."/>
        </authorList>
    </citation>
    <scope>NUCLEOTIDE SEQUENCE [LARGE SCALE GENOMIC DNA]</scope>
    <source>
        <strain evidence="4 5">UMB0792</strain>
    </source>
</reference>
<dbReference type="EMBL" id="PNHG01000021">
    <property type="protein sequence ID" value="PMC63611.1"/>
    <property type="molecule type" value="Genomic_DNA"/>
</dbReference>
<dbReference type="Proteomes" id="UP000235836">
    <property type="component" value="Unassembled WGS sequence"/>
</dbReference>
<name>A0A2N6T2T8_9CORY</name>
<dbReference type="Gene3D" id="3.40.50.2000">
    <property type="entry name" value="Glycogen Phosphorylase B"/>
    <property type="match status" value="2"/>
</dbReference>
<evidence type="ECO:0000256" key="1">
    <source>
        <dbReference type="ARBA" id="ARBA00022676"/>
    </source>
</evidence>
<evidence type="ECO:0000313" key="5">
    <source>
        <dbReference type="Proteomes" id="UP000235836"/>
    </source>
</evidence>
<dbReference type="PANTHER" id="PTHR45947">
    <property type="entry name" value="SULFOQUINOVOSYL TRANSFERASE SQD2"/>
    <property type="match status" value="1"/>
</dbReference>
<keyword evidence="2 4" id="KW-0808">Transferase</keyword>
<dbReference type="CDD" id="cd03814">
    <property type="entry name" value="GT4-like"/>
    <property type="match status" value="1"/>
</dbReference>
<dbReference type="GO" id="GO:1901137">
    <property type="term" value="P:carbohydrate derivative biosynthetic process"/>
    <property type="evidence" value="ECO:0007669"/>
    <property type="project" value="UniProtKB-ARBA"/>
</dbReference>
<dbReference type="Pfam" id="PF13439">
    <property type="entry name" value="Glyco_transf_4"/>
    <property type="match status" value="1"/>
</dbReference>
<dbReference type="PANTHER" id="PTHR45947:SF3">
    <property type="entry name" value="SULFOQUINOVOSYL TRANSFERASE SQD2"/>
    <property type="match status" value="1"/>
</dbReference>
<organism evidence="4 5">
    <name type="scientific">Corynebacterium tuscaniense</name>
    <dbReference type="NCBI Taxonomy" id="302449"/>
    <lineage>
        <taxon>Bacteria</taxon>
        <taxon>Bacillati</taxon>
        <taxon>Actinomycetota</taxon>
        <taxon>Actinomycetes</taxon>
        <taxon>Mycobacteriales</taxon>
        <taxon>Corynebacteriaceae</taxon>
        <taxon>Corynebacterium</taxon>
    </lineage>
</organism>
<dbReference type="InterPro" id="IPR050194">
    <property type="entry name" value="Glycosyltransferase_grp1"/>
</dbReference>
<keyword evidence="1" id="KW-0328">Glycosyltransferase</keyword>
<accession>A0A2N6T2T8</accession>
<evidence type="ECO:0000259" key="3">
    <source>
        <dbReference type="Pfam" id="PF13439"/>
    </source>
</evidence>
<dbReference type="Pfam" id="PF13692">
    <property type="entry name" value="Glyco_trans_1_4"/>
    <property type="match status" value="1"/>
</dbReference>
<dbReference type="AlphaFoldDB" id="A0A2N6T2T8"/>
<keyword evidence="5" id="KW-1185">Reference proteome</keyword>
<dbReference type="InterPro" id="IPR028098">
    <property type="entry name" value="Glyco_trans_4-like_N"/>
</dbReference>
<sequence length="382" mass="41229">MRIAIFTEVFLPKVDGVVTRILRTVEQLAELGHEVIIFATGDAPDTYADFRVVRAPSFSLHKIYPEVKVGLPAPSVARELTDFQPNVVHAVNPVFFAGYGALLAKWLNIPLLASFHTDVPAYTKELGIGFAQKPATAIIRVLHNRAQLNLVTSGPMMETAAGYGLRNLALWPKAVDTVGYHPDEANPAMRARLTDGNPDAPLLIYVGRMSAEKNLALLADVMPLVRQKVPGARLAMVGAGPQLERLKQTFDPEYTVFTGYMSGEPLAQAFASADVFAFPSLTETLGLVALEAFASGLPVVGARAGGIPFVINDGETGVLVDKQAPPAEWAEAFAQLLIDGSRRHTMSSAARAEAQRWSWRAATETLVGYYGDCITRAATSRT</sequence>
<gene>
    <name evidence="4" type="ORF">CJ203_10120</name>
</gene>
<protein>
    <submittedName>
        <fullName evidence="4">Glycosyl transferase</fullName>
    </submittedName>
</protein>
<feature type="domain" description="Glycosyltransferase subfamily 4-like N-terminal" evidence="3">
    <location>
        <begin position="14"/>
        <end position="177"/>
    </location>
</feature>
<dbReference type="GO" id="GO:1903509">
    <property type="term" value="P:liposaccharide metabolic process"/>
    <property type="evidence" value="ECO:0007669"/>
    <property type="project" value="UniProtKB-ARBA"/>
</dbReference>
<evidence type="ECO:0000313" key="4">
    <source>
        <dbReference type="EMBL" id="PMC63611.1"/>
    </source>
</evidence>
<proteinExistence type="predicted"/>
<comment type="caution">
    <text evidence="4">The sequence shown here is derived from an EMBL/GenBank/DDBJ whole genome shotgun (WGS) entry which is preliminary data.</text>
</comment>
<evidence type="ECO:0000256" key="2">
    <source>
        <dbReference type="ARBA" id="ARBA00022679"/>
    </source>
</evidence>
<dbReference type="GO" id="GO:0016757">
    <property type="term" value="F:glycosyltransferase activity"/>
    <property type="evidence" value="ECO:0007669"/>
    <property type="project" value="UniProtKB-KW"/>
</dbReference>
<dbReference type="SUPFAM" id="SSF53756">
    <property type="entry name" value="UDP-Glycosyltransferase/glycogen phosphorylase"/>
    <property type="match status" value="1"/>
</dbReference>
<dbReference type="RefSeq" id="WP_102724498.1">
    <property type="nucleotide sequence ID" value="NZ_PNHG01000021.1"/>
</dbReference>